<dbReference type="SUPFAM" id="SSF55785">
    <property type="entry name" value="PYP-like sensor domain (PAS domain)"/>
    <property type="match status" value="1"/>
</dbReference>
<dbReference type="Gene3D" id="1.10.287.130">
    <property type="match status" value="1"/>
</dbReference>
<dbReference type="InterPro" id="IPR036097">
    <property type="entry name" value="HisK_dim/P_sf"/>
</dbReference>
<dbReference type="EMBL" id="JAIHOM010000022">
    <property type="protein sequence ID" value="MCW6035871.1"/>
    <property type="molecule type" value="Genomic_DNA"/>
</dbReference>
<dbReference type="Proteomes" id="UP001526426">
    <property type="component" value="Unassembled WGS sequence"/>
</dbReference>
<evidence type="ECO:0000256" key="4">
    <source>
        <dbReference type="ARBA" id="ARBA00022777"/>
    </source>
</evidence>
<dbReference type="InterPro" id="IPR035965">
    <property type="entry name" value="PAS-like_dom_sf"/>
</dbReference>
<comment type="catalytic activity">
    <reaction evidence="1">
        <text>ATP + protein L-histidine = ADP + protein N-phospho-L-histidine.</text>
        <dbReference type="EC" id="2.7.13.3"/>
    </reaction>
</comment>
<evidence type="ECO:0000256" key="3">
    <source>
        <dbReference type="ARBA" id="ARBA00022553"/>
    </source>
</evidence>
<dbReference type="SMART" id="SM00388">
    <property type="entry name" value="HisKA"/>
    <property type="match status" value="1"/>
</dbReference>
<evidence type="ECO:0000259" key="8">
    <source>
        <dbReference type="PROSITE" id="PS50109"/>
    </source>
</evidence>
<dbReference type="RefSeq" id="WP_265263587.1">
    <property type="nucleotide sequence ID" value="NZ_JAIHOM010000022.1"/>
</dbReference>
<dbReference type="InterPro" id="IPR013656">
    <property type="entry name" value="PAS_4"/>
</dbReference>
<evidence type="ECO:0000256" key="7">
    <source>
        <dbReference type="SAM" id="MobiDB-lite"/>
    </source>
</evidence>
<dbReference type="SUPFAM" id="SSF55874">
    <property type="entry name" value="ATPase domain of HSP90 chaperone/DNA topoisomerase II/histidine kinase"/>
    <property type="match status" value="1"/>
</dbReference>
<evidence type="ECO:0000256" key="2">
    <source>
        <dbReference type="ARBA" id="ARBA00012438"/>
    </source>
</evidence>
<dbReference type="NCBIfam" id="TIGR00229">
    <property type="entry name" value="sensory_box"/>
    <property type="match status" value="1"/>
</dbReference>
<dbReference type="Pfam" id="PF02518">
    <property type="entry name" value="HATPase_c"/>
    <property type="match status" value="1"/>
</dbReference>
<dbReference type="SUPFAM" id="SSF47384">
    <property type="entry name" value="Homodimeric domain of signal transducing histidine kinase"/>
    <property type="match status" value="1"/>
</dbReference>
<dbReference type="PANTHER" id="PTHR43065:SF48">
    <property type="entry name" value="HISTIDINE KINASE"/>
    <property type="match status" value="1"/>
</dbReference>
<keyword evidence="6" id="KW-0175">Coiled coil</keyword>
<evidence type="ECO:0000313" key="10">
    <source>
        <dbReference type="Proteomes" id="UP001526426"/>
    </source>
</evidence>
<dbReference type="PRINTS" id="PR00344">
    <property type="entry name" value="BCTRLSENSOR"/>
</dbReference>
<dbReference type="InterPro" id="IPR003661">
    <property type="entry name" value="HisK_dim/P_dom"/>
</dbReference>
<dbReference type="GO" id="GO:0016301">
    <property type="term" value="F:kinase activity"/>
    <property type="evidence" value="ECO:0007669"/>
    <property type="project" value="UniProtKB-KW"/>
</dbReference>
<proteinExistence type="predicted"/>
<feature type="domain" description="Histidine kinase" evidence="8">
    <location>
        <begin position="233"/>
        <end position="492"/>
    </location>
</feature>
<keyword evidence="3" id="KW-0597">Phosphoprotein</keyword>
<dbReference type="InterPro" id="IPR004358">
    <property type="entry name" value="Sig_transdc_His_kin-like_C"/>
</dbReference>
<dbReference type="PANTHER" id="PTHR43065">
    <property type="entry name" value="SENSOR HISTIDINE KINASE"/>
    <property type="match status" value="1"/>
</dbReference>
<keyword evidence="5" id="KW-0902">Two-component regulatory system</keyword>
<dbReference type="InterPro" id="IPR036890">
    <property type="entry name" value="HATPase_C_sf"/>
</dbReference>
<dbReference type="SMART" id="SM00387">
    <property type="entry name" value="HATPase_c"/>
    <property type="match status" value="1"/>
</dbReference>
<feature type="compositionally biased region" description="Basic and acidic residues" evidence="7">
    <location>
        <begin position="17"/>
        <end position="33"/>
    </location>
</feature>
<evidence type="ECO:0000256" key="6">
    <source>
        <dbReference type="SAM" id="Coils"/>
    </source>
</evidence>
<reference evidence="9 10" key="1">
    <citation type="submission" date="2021-08" db="EMBL/GenBank/DDBJ databases">
        <title>Draft genome sequence of Spirulina subsalsa with high tolerance to salinity and hype-accumulation of phycocyanin.</title>
        <authorList>
            <person name="Pei H."/>
            <person name="Jiang L."/>
        </authorList>
    </citation>
    <scope>NUCLEOTIDE SEQUENCE [LARGE SCALE GENOMIC DNA]</scope>
    <source>
        <strain evidence="9 10">FACHB-351</strain>
    </source>
</reference>
<dbReference type="CDD" id="cd00082">
    <property type="entry name" value="HisKA"/>
    <property type="match status" value="1"/>
</dbReference>
<feature type="compositionally biased region" description="Polar residues" evidence="7">
    <location>
        <begin position="1"/>
        <end position="12"/>
    </location>
</feature>
<gene>
    <name evidence="9" type="ORF">K4A83_06235</name>
</gene>
<dbReference type="InterPro" id="IPR000014">
    <property type="entry name" value="PAS"/>
</dbReference>
<evidence type="ECO:0000256" key="5">
    <source>
        <dbReference type="ARBA" id="ARBA00023012"/>
    </source>
</evidence>
<name>A0ABT3L2Z0_9CYAN</name>
<sequence length="505" mass="57087">MFSPQPLWQNAPFSHAPQHDTSSKDSLKERKSVQESNSGVPTSHQNNAQKPNLSAKKVNIREILAAKKLLEEQETKYQKLLLAMPDSLIHFNREGVCLEYFPSEQNVAASSNGDLVGKTVEEIWSVDLAALTRYFITQALETQQVQHSEYVLPHQEAWRYYEARYVPCGTQEVIVIIRDISDRKQIEAELRLSQAREREKASQLQNALAELQKTQAQLIQVEKMSALGGMVAGIAHEINNPVCFIHGNLSYAMEYIEHLFKLMDLYKAKGFDQDPEIQGYCAEIEFNFLQEDLPKLLSSMQMGTERITEIVKSLRNFSRLDQSEKKRVDIHEGLDGTLLILNHRLKSNYNQGTIQVIKNYGNLPHVECYAGLLNQVFMNLMANAIDALDEFGVGESFTVLDPEIIRPTIWIFTEDLVDRVQIRIIDNGVGIDEGTQQHLFNPFFTTKPPGKGTGLGLSIAYSIIVEKHQGALFCRSKPGYGTEFVVEIPKLFPCCPLEVISNVNS</sequence>
<dbReference type="InterPro" id="IPR005467">
    <property type="entry name" value="His_kinase_dom"/>
</dbReference>
<evidence type="ECO:0000256" key="1">
    <source>
        <dbReference type="ARBA" id="ARBA00000085"/>
    </source>
</evidence>
<keyword evidence="4 9" id="KW-0808">Transferase</keyword>
<keyword evidence="10" id="KW-1185">Reference proteome</keyword>
<dbReference type="EC" id="2.7.13.3" evidence="2"/>
<dbReference type="Pfam" id="PF08448">
    <property type="entry name" value="PAS_4"/>
    <property type="match status" value="1"/>
</dbReference>
<feature type="coiled-coil region" evidence="6">
    <location>
        <begin position="194"/>
        <end position="224"/>
    </location>
</feature>
<dbReference type="Gene3D" id="3.30.565.10">
    <property type="entry name" value="Histidine kinase-like ATPase, C-terminal domain"/>
    <property type="match status" value="1"/>
</dbReference>
<dbReference type="InterPro" id="IPR003594">
    <property type="entry name" value="HATPase_dom"/>
</dbReference>
<feature type="compositionally biased region" description="Polar residues" evidence="7">
    <location>
        <begin position="34"/>
        <end position="52"/>
    </location>
</feature>
<evidence type="ECO:0000313" key="9">
    <source>
        <dbReference type="EMBL" id="MCW6035871.1"/>
    </source>
</evidence>
<keyword evidence="4 9" id="KW-0418">Kinase</keyword>
<dbReference type="Gene3D" id="3.30.450.20">
    <property type="entry name" value="PAS domain"/>
    <property type="match status" value="1"/>
</dbReference>
<protein>
    <recommendedName>
        <fullName evidence="2">histidine kinase</fullName>
        <ecNumber evidence="2">2.7.13.3</ecNumber>
    </recommendedName>
</protein>
<feature type="region of interest" description="Disordered" evidence="7">
    <location>
        <begin position="1"/>
        <end position="53"/>
    </location>
</feature>
<dbReference type="PROSITE" id="PS50109">
    <property type="entry name" value="HIS_KIN"/>
    <property type="match status" value="1"/>
</dbReference>
<comment type="caution">
    <text evidence="9">The sequence shown here is derived from an EMBL/GenBank/DDBJ whole genome shotgun (WGS) entry which is preliminary data.</text>
</comment>
<accession>A0ABT3L2Z0</accession>
<organism evidence="9 10">
    <name type="scientific">Spirulina subsalsa FACHB-351</name>
    <dbReference type="NCBI Taxonomy" id="234711"/>
    <lineage>
        <taxon>Bacteria</taxon>
        <taxon>Bacillati</taxon>
        <taxon>Cyanobacteriota</taxon>
        <taxon>Cyanophyceae</taxon>
        <taxon>Spirulinales</taxon>
        <taxon>Spirulinaceae</taxon>
        <taxon>Spirulina</taxon>
    </lineage>
</organism>